<comment type="similarity">
    <text evidence="2">Belongs to the GPAT/DAPAT family.</text>
</comment>
<keyword evidence="3" id="KW-0808">Transferase</keyword>
<name>A0ABR3WZ10_9EURO</name>
<dbReference type="SUPFAM" id="SSF69593">
    <property type="entry name" value="Glycerol-3-phosphate (1)-acyltransferase"/>
    <property type="match status" value="1"/>
</dbReference>
<keyword evidence="4" id="KW-0472">Membrane</keyword>
<protein>
    <recommendedName>
        <fullName evidence="6">Phospholipid/glycerol acyltransferase domain-containing protein</fullName>
    </recommendedName>
</protein>
<sequence>MPPNKAAADAAHSAPDLEIVGDQVILHPSGFTGGPEPQDHGITERNLVHHMGRFRENPFDFLREVSLFVSGSGWRAYDDVIGQPIFYSGFTDRMKSLILSNPLLRNKIRELAKARLEVEARDGLLNAKLETFEKAKLKRKNEIEGNLNEVVDTMLDNMICKMESKRFIRSAYYMCTQLLTRAYHQGIHVSSEEVLRLRSVAAEAAKKKQSIVFLPCHKSHVDYVSLQLISYRLGIGLPVVVAGDNLNIPLLGPFLQHAGAMWIRRSFGNDPLYHTVVQTYIDVLLQQGFNFECFIEGGRSRTGKLLPPKFGILSFIVDSVLSGRVQDTIICPVSTQYDKVVETESYISELLGQPKRKESLADLISSSSVLSLKLGRVDVRFHEPWSLKEFLGQQITRLSLTPSKNISVRMTLEEKGRVLRTLGYRVLSEINDVSVIMPTALVGTVLLTLRGRGVGKTELIRRLEWLSERVIAKGGRVAHFYRAPTEQVVDRALEVMGPKLVGQINGLAEPTYYAVDRFQLSFYRNMTIHLFITEALVSAAMYTRVKQGGGPANQRITYDALRKQTSFLSQLFRGEFIFPPEGLTTNLENTLRGLEKDDVLKVTRDASGAPTFIELSEAERQCGRENYDFYCFLIWPFIEAAWLGAVSLMGLTPPLDEPKDVWLDSKKAQDGAQLLGKTLYHQGDLSYFEAVNKETLKNSYQRFEEEGIILVAKNKEIRSQVTMRLAPEWTPERDPKTGKLLPRGRLWDFTELIAQSRREGKNRRDGATVSSRVLFMSDTVGRRLYQTAAIPQPTDAAADVGFSSPKVRRKAIETGSKL</sequence>
<proteinExistence type="inferred from homology"/>
<dbReference type="Proteomes" id="UP001583193">
    <property type="component" value="Unassembled WGS sequence"/>
</dbReference>
<evidence type="ECO:0000256" key="4">
    <source>
        <dbReference type="ARBA" id="ARBA00023136"/>
    </source>
</evidence>
<dbReference type="InterPro" id="IPR022284">
    <property type="entry name" value="GPAT/DHAPAT"/>
</dbReference>
<dbReference type="Pfam" id="PF01553">
    <property type="entry name" value="Acyltransferase"/>
    <property type="match status" value="1"/>
</dbReference>
<accession>A0ABR3WZ10</accession>
<organism evidence="7 8">
    <name type="scientific">Paecilomyces lecythidis</name>
    <dbReference type="NCBI Taxonomy" id="3004212"/>
    <lineage>
        <taxon>Eukaryota</taxon>
        <taxon>Fungi</taxon>
        <taxon>Dikarya</taxon>
        <taxon>Ascomycota</taxon>
        <taxon>Pezizomycotina</taxon>
        <taxon>Eurotiomycetes</taxon>
        <taxon>Eurotiomycetidae</taxon>
        <taxon>Eurotiales</taxon>
        <taxon>Thermoascaceae</taxon>
        <taxon>Paecilomyces</taxon>
    </lineage>
</organism>
<keyword evidence="8" id="KW-1185">Reference proteome</keyword>
<keyword evidence="5" id="KW-0012">Acyltransferase</keyword>
<evidence type="ECO:0000313" key="7">
    <source>
        <dbReference type="EMBL" id="KAL1868579.1"/>
    </source>
</evidence>
<evidence type="ECO:0000256" key="3">
    <source>
        <dbReference type="ARBA" id="ARBA00022679"/>
    </source>
</evidence>
<reference evidence="7 8" key="1">
    <citation type="journal article" date="2024" name="IMA Fungus">
        <title>IMA Genome - F19 : A genome assembly and annotation guide to empower mycologists, including annotated draft genome sequences of Ceratocystis pirilliformis, Diaporthe australafricana, Fusarium ophioides, Paecilomyces lecythidis, and Sporothrix stenoceras.</title>
        <authorList>
            <person name="Aylward J."/>
            <person name="Wilson A.M."/>
            <person name="Visagie C.M."/>
            <person name="Spraker J."/>
            <person name="Barnes I."/>
            <person name="Buitendag C."/>
            <person name="Ceriani C."/>
            <person name="Del Mar Angel L."/>
            <person name="du Plessis D."/>
            <person name="Fuchs T."/>
            <person name="Gasser K."/>
            <person name="Kramer D."/>
            <person name="Li W."/>
            <person name="Munsamy K."/>
            <person name="Piso A."/>
            <person name="Price J.L."/>
            <person name="Sonnekus B."/>
            <person name="Thomas C."/>
            <person name="van der Nest A."/>
            <person name="van Dijk A."/>
            <person name="van Heerden A."/>
            <person name="van Vuuren N."/>
            <person name="Yilmaz N."/>
            <person name="Duong T.A."/>
            <person name="van der Merwe N.A."/>
            <person name="Wingfield M.J."/>
            <person name="Wingfield B.D."/>
        </authorList>
    </citation>
    <scope>NUCLEOTIDE SEQUENCE [LARGE SCALE GENOMIC DNA]</scope>
    <source>
        <strain evidence="7 8">CMW 18167</strain>
    </source>
</reference>
<dbReference type="InterPro" id="IPR045520">
    <property type="entry name" value="GPAT/DHAPAT_C"/>
</dbReference>
<dbReference type="InterPro" id="IPR002123">
    <property type="entry name" value="Plipid/glycerol_acylTrfase"/>
</dbReference>
<comment type="caution">
    <text evidence="7">The sequence shown here is derived from an EMBL/GenBank/DDBJ whole genome shotgun (WGS) entry which is preliminary data.</text>
</comment>
<evidence type="ECO:0000259" key="6">
    <source>
        <dbReference type="SMART" id="SM00563"/>
    </source>
</evidence>
<dbReference type="SMART" id="SM00563">
    <property type="entry name" value="PlsC"/>
    <property type="match status" value="1"/>
</dbReference>
<evidence type="ECO:0000256" key="1">
    <source>
        <dbReference type="ARBA" id="ARBA00004184"/>
    </source>
</evidence>
<dbReference type="CDD" id="cd07993">
    <property type="entry name" value="LPLAT_DHAPAT-like"/>
    <property type="match status" value="1"/>
</dbReference>
<dbReference type="EMBL" id="JAVDPF010000038">
    <property type="protein sequence ID" value="KAL1868579.1"/>
    <property type="molecule type" value="Genomic_DNA"/>
</dbReference>
<dbReference type="Pfam" id="PF19277">
    <property type="entry name" value="GPAT_C"/>
    <property type="match status" value="1"/>
</dbReference>
<dbReference type="InterPro" id="IPR041728">
    <property type="entry name" value="GPAT/DHAPAT_LPLAT"/>
</dbReference>
<gene>
    <name evidence="7" type="ORF">Plec18167_008170</name>
</gene>
<evidence type="ECO:0000256" key="2">
    <source>
        <dbReference type="ARBA" id="ARBA00007937"/>
    </source>
</evidence>
<evidence type="ECO:0000256" key="5">
    <source>
        <dbReference type="ARBA" id="ARBA00023315"/>
    </source>
</evidence>
<comment type="subcellular location">
    <subcellularLocation>
        <location evidence="1">Endomembrane system</location>
        <topology evidence="1">Peripheral membrane protein</topology>
    </subcellularLocation>
</comment>
<feature type="domain" description="Phospholipid/glycerol acyltransferase" evidence="6">
    <location>
        <begin position="211"/>
        <end position="338"/>
    </location>
</feature>
<dbReference type="PANTHER" id="PTHR12563">
    <property type="entry name" value="GLYCEROL-3-PHOSPHATE ACYLTRANSFERASE"/>
    <property type="match status" value="1"/>
</dbReference>
<dbReference type="PANTHER" id="PTHR12563:SF17">
    <property type="entry name" value="DIHYDROXYACETONE PHOSPHATE ACYLTRANSFERASE"/>
    <property type="match status" value="1"/>
</dbReference>
<evidence type="ECO:0000313" key="8">
    <source>
        <dbReference type="Proteomes" id="UP001583193"/>
    </source>
</evidence>